<dbReference type="PANTHER" id="PTHR15832:SF2">
    <property type="entry name" value="SH2 DOMAIN-CONTAINING PROTEIN"/>
    <property type="match status" value="1"/>
</dbReference>
<dbReference type="AlphaFoldDB" id="A0A226ELZ2"/>
<evidence type="ECO:0000256" key="2">
    <source>
        <dbReference type="SAM" id="MobiDB-lite"/>
    </source>
</evidence>
<comment type="caution">
    <text evidence="4">The sequence shown here is derived from an EMBL/GenBank/DDBJ whole genome shotgun (WGS) entry which is preliminary data.</text>
</comment>
<feature type="compositionally biased region" description="Low complexity" evidence="2">
    <location>
        <begin position="312"/>
        <end position="328"/>
    </location>
</feature>
<evidence type="ECO:0000259" key="3">
    <source>
        <dbReference type="PROSITE" id="PS50001"/>
    </source>
</evidence>
<dbReference type="OrthoDB" id="10013007at2759"/>
<dbReference type="Pfam" id="PF00017">
    <property type="entry name" value="SH2"/>
    <property type="match status" value="1"/>
</dbReference>
<feature type="compositionally biased region" description="Low complexity" evidence="2">
    <location>
        <begin position="345"/>
        <end position="354"/>
    </location>
</feature>
<name>A0A226ELZ2_FOLCA</name>
<feature type="compositionally biased region" description="Polar residues" evidence="2">
    <location>
        <begin position="406"/>
        <end position="419"/>
    </location>
</feature>
<dbReference type="EMBL" id="LNIX01000003">
    <property type="protein sequence ID" value="OXA57576.1"/>
    <property type="molecule type" value="Genomic_DNA"/>
</dbReference>
<dbReference type="CDD" id="cd00173">
    <property type="entry name" value="SH2"/>
    <property type="match status" value="1"/>
</dbReference>
<evidence type="ECO:0000313" key="5">
    <source>
        <dbReference type="Proteomes" id="UP000198287"/>
    </source>
</evidence>
<feature type="region of interest" description="Disordered" evidence="2">
    <location>
        <begin position="430"/>
        <end position="449"/>
    </location>
</feature>
<feature type="domain" description="SH2" evidence="3">
    <location>
        <begin position="508"/>
        <end position="589"/>
    </location>
</feature>
<proteinExistence type="predicted"/>
<feature type="region of interest" description="Disordered" evidence="2">
    <location>
        <begin position="312"/>
        <end position="354"/>
    </location>
</feature>
<gene>
    <name evidence="4" type="ORF">Fcan01_07701</name>
</gene>
<dbReference type="PRINTS" id="PR00401">
    <property type="entry name" value="SH2DOMAIN"/>
</dbReference>
<dbReference type="PANTHER" id="PTHR15832">
    <property type="entry name" value="SHC (SRC HOMOLOGY DOMAIN C-TERMINAL) ADAPTOR HOMOLOG"/>
    <property type="match status" value="1"/>
</dbReference>
<protein>
    <submittedName>
        <fullName evidence="4">Tensin-4</fullName>
    </submittedName>
</protein>
<dbReference type="Proteomes" id="UP000198287">
    <property type="component" value="Unassembled WGS sequence"/>
</dbReference>
<dbReference type="Gene3D" id="3.30.505.10">
    <property type="entry name" value="SH2 domain"/>
    <property type="match status" value="1"/>
</dbReference>
<reference evidence="4 5" key="1">
    <citation type="submission" date="2015-12" db="EMBL/GenBank/DDBJ databases">
        <title>The genome of Folsomia candida.</title>
        <authorList>
            <person name="Faddeeva A."/>
            <person name="Derks M.F."/>
            <person name="Anvar Y."/>
            <person name="Smit S."/>
            <person name="Van Straalen N."/>
            <person name="Roelofs D."/>
        </authorList>
    </citation>
    <scope>NUCLEOTIDE SEQUENCE [LARGE SCALE GENOMIC DNA]</scope>
    <source>
        <strain evidence="4 5">VU population</strain>
        <tissue evidence="4">Whole body</tissue>
    </source>
</reference>
<dbReference type="InterPro" id="IPR000980">
    <property type="entry name" value="SH2"/>
</dbReference>
<keyword evidence="5" id="KW-1185">Reference proteome</keyword>
<evidence type="ECO:0000256" key="1">
    <source>
        <dbReference type="PROSITE-ProRule" id="PRU00191"/>
    </source>
</evidence>
<organism evidence="4 5">
    <name type="scientific">Folsomia candida</name>
    <name type="common">Springtail</name>
    <dbReference type="NCBI Taxonomy" id="158441"/>
    <lineage>
        <taxon>Eukaryota</taxon>
        <taxon>Metazoa</taxon>
        <taxon>Ecdysozoa</taxon>
        <taxon>Arthropoda</taxon>
        <taxon>Hexapoda</taxon>
        <taxon>Collembola</taxon>
        <taxon>Entomobryomorpha</taxon>
        <taxon>Isotomoidea</taxon>
        <taxon>Isotomidae</taxon>
        <taxon>Proisotominae</taxon>
        <taxon>Folsomia</taxon>
    </lineage>
</organism>
<dbReference type="InterPro" id="IPR036860">
    <property type="entry name" value="SH2_dom_sf"/>
</dbReference>
<dbReference type="PROSITE" id="PS50001">
    <property type="entry name" value="SH2"/>
    <property type="match status" value="1"/>
</dbReference>
<keyword evidence="1" id="KW-0727">SH2 domain</keyword>
<feature type="region of interest" description="Disordered" evidence="2">
    <location>
        <begin position="368"/>
        <end position="419"/>
    </location>
</feature>
<dbReference type="SUPFAM" id="SSF55550">
    <property type="entry name" value="SH2 domain"/>
    <property type="match status" value="1"/>
</dbReference>
<dbReference type="SMART" id="SM00252">
    <property type="entry name" value="SH2"/>
    <property type="match status" value="1"/>
</dbReference>
<evidence type="ECO:0000313" key="4">
    <source>
        <dbReference type="EMBL" id="OXA57576.1"/>
    </source>
</evidence>
<sequence>MGRWSGLSGLIDFHFEHGHSGGCGSGKSVNVTTRYHKLDDSIFVLCRNCGHSSKKEEVKKIGDGTGVRLGRNPKQFLTWSATAANNRLQRMSKTLANNITRLQMKMEKAIPFQPGVGGSSGEYCSKSCENGKLENFESCGGGVYGGRNLNDKDENKRTSPDVVVNMSTKLVNTTGVTPPSWNASYCGSDSNDVKFINKMVKQLGEIGRYQYDTRIQSARIVQSHPSVSQIHSHGSVANPDKIIQINVESYHAYSCEEIDKTKVTSDNDCNNVDKSESVADEIHKKIDKILDMRPPHHLEDLFYDSGTGSANTSISGSSLSSPTVSDSSPANNSSVVPWNRATEESSSSSHNLNSFSPFVISQKLEHDSSNKSDFMSNPGSVKKVNNSNASRSVTTEKDGPLLTPLDYNNSTNSGVSSLLDSTDERSLLLENRNKSSHNKRGLRNNGSKNVEICNHKNAVESSKPENNLDTSKSNLLRLKSLNFDSYPPSSKLAITIFEKEGELRHALWFQAGIPREIALEILRNEPIGCFIVRESTTKPGCFALSLRVPKEYQPCGIAHYLILKSSRGYKIKGFTKEFPTLTAVVHHHSILKELLPVPLSGVGGQVKSLRVSRANSTDFMEPEKLFIGKYTDF</sequence>
<accession>A0A226ELZ2</accession>
<feature type="compositionally biased region" description="Polar residues" evidence="2">
    <location>
        <begin position="371"/>
        <end position="393"/>
    </location>
</feature>